<protein>
    <submittedName>
        <fullName evidence="1">Uncharacterized protein</fullName>
    </submittedName>
</protein>
<dbReference type="AlphaFoldDB" id="A0A0L9UYC4"/>
<dbReference type="Gramene" id="KOM47783">
    <property type="protein sequence ID" value="KOM47783"/>
    <property type="gene ID" value="LR48_Vigan07g148700"/>
</dbReference>
<dbReference type="EMBL" id="CM003377">
    <property type="protein sequence ID" value="KOM47783.1"/>
    <property type="molecule type" value="Genomic_DNA"/>
</dbReference>
<proteinExistence type="predicted"/>
<evidence type="ECO:0000313" key="1">
    <source>
        <dbReference type="EMBL" id="KOM47783.1"/>
    </source>
</evidence>
<organism evidence="1 2">
    <name type="scientific">Phaseolus angularis</name>
    <name type="common">Azuki bean</name>
    <name type="synonym">Vigna angularis</name>
    <dbReference type="NCBI Taxonomy" id="3914"/>
    <lineage>
        <taxon>Eukaryota</taxon>
        <taxon>Viridiplantae</taxon>
        <taxon>Streptophyta</taxon>
        <taxon>Embryophyta</taxon>
        <taxon>Tracheophyta</taxon>
        <taxon>Spermatophyta</taxon>
        <taxon>Magnoliopsida</taxon>
        <taxon>eudicotyledons</taxon>
        <taxon>Gunneridae</taxon>
        <taxon>Pentapetalae</taxon>
        <taxon>rosids</taxon>
        <taxon>fabids</taxon>
        <taxon>Fabales</taxon>
        <taxon>Fabaceae</taxon>
        <taxon>Papilionoideae</taxon>
        <taxon>50 kb inversion clade</taxon>
        <taxon>NPAAA clade</taxon>
        <taxon>indigoferoid/millettioid clade</taxon>
        <taxon>Phaseoleae</taxon>
        <taxon>Vigna</taxon>
    </lineage>
</organism>
<dbReference type="Proteomes" id="UP000053144">
    <property type="component" value="Chromosome 7"/>
</dbReference>
<accession>A0A0L9UYC4</accession>
<sequence length="106" mass="12473">MHFLNYFDGRPSKTYIGPLTRAMAKRVQEEEGSLNILLLWKLPAWHLARERKAWLEKLAAKVICAQPKPQYRPALDEKMLQTREELTWSKAWNLLERFGVAVRLPI</sequence>
<name>A0A0L9UYC4_PHAAN</name>
<gene>
    <name evidence="1" type="ORF">LR48_Vigan07g148700</name>
</gene>
<evidence type="ECO:0000313" key="2">
    <source>
        <dbReference type="Proteomes" id="UP000053144"/>
    </source>
</evidence>
<reference evidence="2" key="1">
    <citation type="journal article" date="2015" name="Proc. Natl. Acad. Sci. U.S.A.">
        <title>Genome sequencing of adzuki bean (Vigna angularis) provides insight into high starch and low fat accumulation and domestication.</title>
        <authorList>
            <person name="Yang K."/>
            <person name="Tian Z."/>
            <person name="Chen C."/>
            <person name="Luo L."/>
            <person name="Zhao B."/>
            <person name="Wang Z."/>
            <person name="Yu L."/>
            <person name="Li Y."/>
            <person name="Sun Y."/>
            <person name="Li W."/>
            <person name="Chen Y."/>
            <person name="Li Y."/>
            <person name="Zhang Y."/>
            <person name="Ai D."/>
            <person name="Zhao J."/>
            <person name="Shang C."/>
            <person name="Ma Y."/>
            <person name="Wu B."/>
            <person name="Wang M."/>
            <person name="Gao L."/>
            <person name="Sun D."/>
            <person name="Zhang P."/>
            <person name="Guo F."/>
            <person name="Wang W."/>
            <person name="Li Y."/>
            <person name="Wang J."/>
            <person name="Varshney R.K."/>
            <person name="Wang J."/>
            <person name="Ling H.Q."/>
            <person name="Wan P."/>
        </authorList>
    </citation>
    <scope>NUCLEOTIDE SEQUENCE</scope>
    <source>
        <strain evidence="2">cv. Jingnong 6</strain>
    </source>
</reference>